<dbReference type="OrthoDB" id="1494843at2"/>
<dbReference type="EMBL" id="FQYR01000005">
    <property type="protein sequence ID" value="SHJ96806.1"/>
    <property type="molecule type" value="Genomic_DNA"/>
</dbReference>
<dbReference type="InParanoid" id="A0A1M6NMJ0"/>
<dbReference type="RefSeq" id="WP_143184473.1">
    <property type="nucleotide sequence ID" value="NZ_FQYR01000005.1"/>
</dbReference>
<evidence type="ECO:0000313" key="2">
    <source>
        <dbReference type="Proteomes" id="UP000184510"/>
    </source>
</evidence>
<dbReference type="AlphaFoldDB" id="A0A1M6NMJ0"/>
<sequence length="232" mass="26247">MNKLVLVFSYTSVDVTKLWDALYPLLSSSINDDQVVDVFGEEMKFMDIERNLSEESFSLKSENLSINYTRVGRYKHDAVRLKTSLLIDWGELVRDLSDVGIFTQGYLVDAEYDFWQNAVDTLQYEVAGKDFSHLPMVSNGLPKPLSRNIIDISENPGRRVLKNGYIEAIGSPMWFTDEFWRLTGSQMSKVCSVAGVRCVVEDGITVVSMLDGRVDEASNESTLKNLRCALYP</sequence>
<protein>
    <submittedName>
        <fullName evidence="1">Uncharacterized protein</fullName>
    </submittedName>
</protein>
<gene>
    <name evidence="1" type="ORF">SAMN02745181_2901</name>
</gene>
<name>A0A1M6NMJ0_9BACT</name>
<organism evidence="1 2">
    <name type="scientific">Rubritalea squalenifaciens DSM 18772</name>
    <dbReference type="NCBI Taxonomy" id="1123071"/>
    <lineage>
        <taxon>Bacteria</taxon>
        <taxon>Pseudomonadati</taxon>
        <taxon>Verrucomicrobiota</taxon>
        <taxon>Verrucomicrobiia</taxon>
        <taxon>Verrucomicrobiales</taxon>
        <taxon>Rubritaleaceae</taxon>
        <taxon>Rubritalea</taxon>
    </lineage>
</organism>
<reference evidence="1 2" key="1">
    <citation type="submission" date="2016-11" db="EMBL/GenBank/DDBJ databases">
        <authorList>
            <person name="Jaros S."/>
            <person name="Januszkiewicz K."/>
            <person name="Wedrychowicz H."/>
        </authorList>
    </citation>
    <scope>NUCLEOTIDE SEQUENCE [LARGE SCALE GENOMIC DNA]</scope>
    <source>
        <strain evidence="1 2">DSM 18772</strain>
    </source>
</reference>
<accession>A0A1M6NMJ0</accession>
<evidence type="ECO:0000313" key="1">
    <source>
        <dbReference type="EMBL" id="SHJ96806.1"/>
    </source>
</evidence>
<dbReference type="Proteomes" id="UP000184510">
    <property type="component" value="Unassembled WGS sequence"/>
</dbReference>
<proteinExistence type="predicted"/>
<keyword evidence="2" id="KW-1185">Reference proteome</keyword>